<dbReference type="Proteomes" id="UP000220353">
    <property type="component" value="Unassembled WGS sequence"/>
</dbReference>
<name>A0A2A6M3F0_RHIFR</name>
<proteinExistence type="predicted"/>
<organism evidence="2 3">
    <name type="scientific">Rhizobium fredii</name>
    <name type="common">Sinorhizobium fredii</name>
    <dbReference type="NCBI Taxonomy" id="380"/>
    <lineage>
        <taxon>Bacteria</taxon>
        <taxon>Pseudomonadati</taxon>
        <taxon>Pseudomonadota</taxon>
        <taxon>Alphaproteobacteria</taxon>
        <taxon>Hyphomicrobiales</taxon>
        <taxon>Rhizobiaceae</taxon>
        <taxon>Sinorhizobium/Ensifer group</taxon>
        <taxon>Sinorhizobium</taxon>
    </lineage>
</organism>
<reference evidence="2 3" key="2">
    <citation type="submission" date="2017-09" db="EMBL/GenBank/DDBJ databases">
        <title>Comparative genomics of rhizobia isolated from Phaseolus vulgaris in China.</title>
        <authorList>
            <person name="Tong W."/>
        </authorList>
    </citation>
    <scope>NUCLEOTIDE SEQUENCE [LARGE SCALE GENOMIC DNA]</scope>
    <source>
        <strain evidence="2 3">PCH1</strain>
    </source>
</reference>
<comment type="caution">
    <text evidence="2">The sequence shown here is derived from an EMBL/GenBank/DDBJ whole genome shotgun (WGS) entry which is preliminary data.</text>
</comment>
<gene>
    <name evidence="2" type="ORF">CO661_07700</name>
    <name evidence="1" type="ORF">GHK48_00550</name>
</gene>
<evidence type="ECO:0000313" key="4">
    <source>
        <dbReference type="Proteomes" id="UP000466694"/>
    </source>
</evidence>
<dbReference type="EMBL" id="NWTC01000004">
    <property type="protein sequence ID" value="PDT48996.1"/>
    <property type="molecule type" value="Genomic_DNA"/>
</dbReference>
<dbReference type="Proteomes" id="UP000466694">
    <property type="component" value="Unassembled WGS sequence"/>
</dbReference>
<dbReference type="EMBL" id="WISZ01000018">
    <property type="protein sequence ID" value="MQX06865.1"/>
    <property type="molecule type" value="Genomic_DNA"/>
</dbReference>
<accession>A0A2A6M3F0</accession>
<reference evidence="1" key="3">
    <citation type="submission" date="2019-10" db="EMBL/GenBank/DDBJ databases">
        <authorList>
            <person name="Sugawara M."/>
            <person name="Epstein B."/>
            <person name="Badgley B."/>
            <person name="Unno T."/>
            <person name="Xu L."/>
            <person name="Reese J."/>
            <person name="Gyaneshwar P."/>
            <person name="Denny R."/>
            <person name="Mudege J."/>
            <person name="Bharti A."/>
            <person name="Farmer A."/>
            <person name="May G."/>
            <person name="Woodward J."/>
            <person name="Medigue C."/>
            <person name="Vallenet D."/>
            <person name="Lajus A."/>
            <person name="Rouy Z."/>
            <person name="Martinez-Vaz B."/>
            <person name="Tiffin P."/>
            <person name="Young N."/>
            <person name="Sadowsky M."/>
        </authorList>
    </citation>
    <scope>NUCLEOTIDE SEQUENCE</scope>
    <source>
        <strain evidence="1">USDA205</strain>
    </source>
</reference>
<dbReference type="RefSeq" id="WP_014329411.1">
    <property type="nucleotide sequence ID" value="NZ_BJNI01000041.1"/>
</dbReference>
<reference evidence="1 4" key="1">
    <citation type="journal article" date="2013" name="Genome Biol.">
        <title>Comparative genomics of the core and accessory genomes of 48 Sinorhizobium strains comprising five genospecies.</title>
        <authorList>
            <person name="Sugawara M."/>
            <person name="Epstein B."/>
            <person name="Badgley B.D."/>
            <person name="Unno T."/>
            <person name="Xu L."/>
            <person name="Reese J."/>
            <person name="Gyaneshwar P."/>
            <person name="Denny R."/>
            <person name="Mudge J."/>
            <person name="Bharti A.K."/>
            <person name="Farmer A.D."/>
            <person name="May G.D."/>
            <person name="Woodward J.E."/>
            <person name="Medigue C."/>
            <person name="Vallenet D."/>
            <person name="Lajus A."/>
            <person name="Rouy Z."/>
            <person name="Martinez-Vaz B."/>
            <person name="Tiffin P."/>
            <person name="Young N.D."/>
            <person name="Sadowsky M.J."/>
        </authorList>
    </citation>
    <scope>NUCLEOTIDE SEQUENCE [LARGE SCALE GENOMIC DNA]</scope>
    <source>
        <strain evidence="1 4">USDA205</strain>
    </source>
</reference>
<protein>
    <submittedName>
        <fullName evidence="2">Uncharacterized protein</fullName>
    </submittedName>
</protein>
<evidence type="ECO:0000313" key="1">
    <source>
        <dbReference type="EMBL" id="MQX06865.1"/>
    </source>
</evidence>
<dbReference type="AlphaFoldDB" id="A0A2A6M3F0"/>
<evidence type="ECO:0000313" key="2">
    <source>
        <dbReference type="EMBL" id="PDT48996.1"/>
    </source>
</evidence>
<sequence>MERKASLQNLGTPEDMFLAWFFGLPDGADVGHAALSEIARIDGIAAPSVQLLSLRSLLHQATLNILQQPRRRRRQRH</sequence>
<evidence type="ECO:0000313" key="3">
    <source>
        <dbReference type="Proteomes" id="UP000220353"/>
    </source>
</evidence>
<dbReference type="GeneID" id="48974183"/>